<name>A0A5S9MBG0_BACIA</name>
<evidence type="ECO:0000313" key="1">
    <source>
        <dbReference type="EMBL" id="BBP90258.1"/>
    </source>
</evidence>
<dbReference type="Proteomes" id="UP000464658">
    <property type="component" value="Chromosome"/>
</dbReference>
<protein>
    <submittedName>
        <fullName evidence="1">Uncharacterized protein</fullName>
    </submittedName>
</protein>
<reference evidence="1 2" key="1">
    <citation type="submission" date="2019-12" db="EMBL/GenBank/DDBJ databases">
        <title>Full genome sequence of a Bacillus safensis strain isolated from commercially available natto in Indonesia.</title>
        <authorList>
            <person name="Yoshida M."/>
            <person name="Uomi M."/>
            <person name="Waturangi D."/>
            <person name="Ekaputri J.J."/>
            <person name="Setiamarga D.H.E."/>
        </authorList>
    </citation>
    <scope>NUCLEOTIDE SEQUENCE [LARGE SCALE GENOMIC DNA]</scope>
    <source>
        <strain evidence="1 2">IDN1</strain>
    </source>
</reference>
<sequence>MNSDVKQVKKTIRSKRTKKAKKKAGLFKKIFLSLLVIGLLCLVAGITTFAVFASSAPSIDDSKLKNTILFKAL</sequence>
<evidence type="ECO:0000313" key="2">
    <source>
        <dbReference type="Proteomes" id="UP000464658"/>
    </source>
</evidence>
<gene>
    <name evidence="1" type="ORF">BsIDN1_38760</name>
</gene>
<proteinExistence type="predicted"/>
<accession>A0A5S9MBG0</accession>
<dbReference type="EMBL" id="AP021906">
    <property type="protein sequence ID" value="BBP90258.1"/>
    <property type="molecule type" value="Genomic_DNA"/>
</dbReference>
<organism evidence="1 2">
    <name type="scientific">Bacillus safensis</name>
    <dbReference type="NCBI Taxonomy" id="561879"/>
    <lineage>
        <taxon>Bacteria</taxon>
        <taxon>Bacillati</taxon>
        <taxon>Bacillota</taxon>
        <taxon>Bacilli</taxon>
        <taxon>Bacillales</taxon>
        <taxon>Bacillaceae</taxon>
        <taxon>Bacillus</taxon>
    </lineage>
</organism>
<dbReference type="AlphaFoldDB" id="A0A5S9MBG0"/>